<proteinExistence type="predicted"/>
<accession>A0A7R8ZBC3</accession>
<reference evidence="2" key="1">
    <citation type="submission" date="2020-11" db="EMBL/GenBank/DDBJ databases">
        <authorList>
            <person name="Tran Van P."/>
        </authorList>
    </citation>
    <scope>NUCLEOTIDE SEQUENCE</scope>
</reference>
<organism evidence="2">
    <name type="scientific">Timema douglasi</name>
    <name type="common">Walking stick</name>
    <dbReference type="NCBI Taxonomy" id="61478"/>
    <lineage>
        <taxon>Eukaryota</taxon>
        <taxon>Metazoa</taxon>
        <taxon>Ecdysozoa</taxon>
        <taxon>Arthropoda</taxon>
        <taxon>Hexapoda</taxon>
        <taxon>Insecta</taxon>
        <taxon>Pterygota</taxon>
        <taxon>Neoptera</taxon>
        <taxon>Polyneoptera</taxon>
        <taxon>Phasmatodea</taxon>
        <taxon>Timematodea</taxon>
        <taxon>Timematoidea</taxon>
        <taxon>Timematidae</taxon>
        <taxon>Timema</taxon>
    </lineage>
</organism>
<feature type="region of interest" description="Disordered" evidence="1">
    <location>
        <begin position="269"/>
        <end position="288"/>
    </location>
</feature>
<dbReference type="EMBL" id="OA570423">
    <property type="protein sequence ID" value="CAD7203276.1"/>
    <property type="molecule type" value="Genomic_DNA"/>
</dbReference>
<protein>
    <submittedName>
        <fullName evidence="2">Uncharacterized protein</fullName>
    </submittedName>
</protein>
<dbReference type="AlphaFoldDB" id="A0A7R8ZBC3"/>
<evidence type="ECO:0000256" key="1">
    <source>
        <dbReference type="SAM" id="MobiDB-lite"/>
    </source>
</evidence>
<evidence type="ECO:0000313" key="2">
    <source>
        <dbReference type="EMBL" id="CAD7203276.1"/>
    </source>
</evidence>
<name>A0A7R8ZBC3_TIMDO</name>
<sequence length="412" mass="46645">MPDVELFLRVVDQQGKHLAVQNGTTGLFSAHVLWCACPSPIIRSRSPQTMEAEQKFHTELRAMHMVRPNLISVESTSIAYESFNTQCCSNVPHTDKTLKFLDDKLFVVVDEALEIHNDVHSLNYGYSDAQIAVKLCSHQTGVLYSPPSERVTFRIHHWISSKEEPLLQHLKKILLAMMVGLWVSPPQRPFWWKSGASPGVLEFYIFYLLTFHLTVTVSSWTLSASHCQLAFSRNMAVNARRMQCSLQMNSTSELQRTISVRRVLGNAKDHATDTHDTGRAEQSRAYNSNTQRAMVTATQRAQLTAEMDCETLIYEVYSRIPLWQMTNPQHHNRGVLDKLCDEVAQKLNCTLHPTEIRTSISPSSAVELNTTSALANYATEAAWRGLNPPYPHGYGLEYYPQLHVTSQSLLET</sequence>
<feature type="compositionally biased region" description="Basic and acidic residues" evidence="1">
    <location>
        <begin position="269"/>
        <end position="282"/>
    </location>
</feature>
<gene>
    <name evidence="2" type="ORF">TDIB3V08_LOCUS9449</name>
</gene>